<evidence type="ECO:0000313" key="2">
    <source>
        <dbReference type="Proteomes" id="UP000307440"/>
    </source>
</evidence>
<keyword evidence="2" id="KW-1185">Reference proteome</keyword>
<accession>A0A5C3KL48</accession>
<name>A0A5C3KL48_COPMA</name>
<sequence length="136" mass="15475">SCSSIKTWWSQFIETVNDIIFRCNVHSCETPYKITINIDNTKIKWIRKGCLDADDICKACFPHEIHETTTIDEDGHVSLKKSEPMMNTFTLTVSYLTRCNTDVTSLLSGTAIKAIVSYVTDYITKPMLKSHQIFSS</sequence>
<dbReference type="STRING" id="230819.A0A5C3KL48"/>
<protein>
    <submittedName>
        <fullName evidence="1">Uncharacterized protein</fullName>
    </submittedName>
</protein>
<evidence type="ECO:0000313" key="1">
    <source>
        <dbReference type="EMBL" id="TFK20872.1"/>
    </source>
</evidence>
<dbReference type="Proteomes" id="UP000307440">
    <property type="component" value="Unassembled WGS sequence"/>
</dbReference>
<feature type="non-terminal residue" evidence="1">
    <location>
        <position position="1"/>
    </location>
</feature>
<reference evidence="1 2" key="1">
    <citation type="journal article" date="2019" name="Nat. Ecol. Evol.">
        <title>Megaphylogeny resolves global patterns of mushroom evolution.</title>
        <authorList>
            <person name="Varga T."/>
            <person name="Krizsan K."/>
            <person name="Foldi C."/>
            <person name="Dima B."/>
            <person name="Sanchez-Garcia M."/>
            <person name="Sanchez-Ramirez S."/>
            <person name="Szollosi G.J."/>
            <person name="Szarkandi J.G."/>
            <person name="Papp V."/>
            <person name="Albert L."/>
            <person name="Andreopoulos W."/>
            <person name="Angelini C."/>
            <person name="Antonin V."/>
            <person name="Barry K.W."/>
            <person name="Bougher N.L."/>
            <person name="Buchanan P."/>
            <person name="Buyck B."/>
            <person name="Bense V."/>
            <person name="Catcheside P."/>
            <person name="Chovatia M."/>
            <person name="Cooper J."/>
            <person name="Damon W."/>
            <person name="Desjardin D."/>
            <person name="Finy P."/>
            <person name="Geml J."/>
            <person name="Haridas S."/>
            <person name="Hughes K."/>
            <person name="Justo A."/>
            <person name="Karasinski D."/>
            <person name="Kautmanova I."/>
            <person name="Kiss B."/>
            <person name="Kocsube S."/>
            <person name="Kotiranta H."/>
            <person name="LaButti K.M."/>
            <person name="Lechner B.E."/>
            <person name="Liimatainen K."/>
            <person name="Lipzen A."/>
            <person name="Lukacs Z."/>
            <person name="Mihaltcheva S."/>
            <person name="Morgado L.N."/>
            <person name="Niskanen T."/>
            <person name="Noordeloos M.E."/>
            <person name="Ohm R.A."/>
            <person name="Ortiz-Santana B."/>
            <person name="Ovrebo C."/>
            <person name="Racz N."/>
            <person name="Riley R."/>
            <person name="Savchenko A."/>
            <person name="Shiryaev A."/>
            <person name="Soop K."/>
            <person name="Spirin V."/>
            <person name="Szebenyi C."/>
            <person name="Tomsovsky M."/>
            <person name="Tulloss R.E."/>
            <person name="Uehling J."/>
            <person name="Grigoriev I.V."/>
            <person name="Vagvolgyi C."/>
            <person name="Papp T."/>
            <person name="Martin F.M."/>
            <person name="Miettinen O."/>
            <person name="Hibbett D.S."/>
            <person name="Nagy L.G."/>
        </authorList>
    </citation>
    <scope>NUCLEOTIDE SEQUENCE [LARGE SCALE GENOMIC DNA]</scope>
    <source>
        <strain evidence="1 2">CBS 121175</strain>
    </source>
</reference>
<organism evidence="1 2">
    <name type="scientific">Coprinopsis marcescibilis</name>
    <name type="common">Agaric fungus</name>
    <name type="synonym">Psathyrella marcescibilis</name>
    <dbReference type="NCBI Taxonomy" id="230819"/>
    <lineage>
        <taxon>Eukaryota</taxon>
        <taxon>Fungi</taxon>
        <taxon>Dikarya</taxon>
        <taxon>Basidiomycota</taxon>
        <taxon>Agaricomycotina</taxon>
        <taxon>Agaricomycetes</taxon>
        <taxon>Agaricomycetidae</taxon>
        <taxon>Agaricales</taxon>
        <taxon>Agaricineae</taxon>
        <taxon>Psathyrellaceae</taxon>
        <taxon>Coprinopsis</taxon>
    </lineage>
</organism>
<proteinExistence type="predicted"/>
<gene>
    <name evidence="1" type="ORF">FA15DRAFT_561556</name>
</gene>
<dbReference type="OrthoDB" id="3229882at2759"/>
<dbReference type="EMBL" id="ML210285">
    <property type="protein sequence ID" value="TFK20872.1"/>
    <property type="molecule type" value="Genomic_DNA"/>
</dbReference>
<feature type="non-terminal residue" evidence="1">
    <location>
        <position position="136"/>
    </location>
</feature>
<dbReference type="AlphaFoldDB" id="A0A5C3KL48"/>